<organism evidence="1 2">
    <name type="scientific">Macrostomum lignano</name>
    <dbReference type="NCBI Taxonomy" id="282301"/>
    <lineage>
        <taxon>Eukaryota</taxon>
        <taxon>Metazoa</taxon>
        <taxon>Spiralia</taxon>
        <taxon>Lophotrochozoa</taxon>
        <taxon>Platyhelminthes</taxon>
        <taxon>Rhabditophora</taxon>
        <taxon>Macrostomorpha</taxon>
        <taxon>Macrostomida</taxon>
        <taxon>Macrostomidae</taxon>
        <taxon>Macrostomum</taxon>
    </lineage>
</organism>
<gene>
    <name evidence="1" type="ORF">BOX15_Mlig019700g1</name>
</gene>
<feature type="non-terminal residue" evidence="1">
    <location>
        <position position="1"/>
    </location>
</feature>
<dbReference type="Proteomes" id="UP000215902">
    <property type="component" value="Unassembled WGS sequence"/>
</dbReference>
<dbReference type="AlphaFoldDB" id="A0A267EGN1"/>
<sequence length="132" mass="14766">KWMDSDSDAECTVVSKDCQKRLDQVGKLGFKEGAASKSELDQQVCFDEAFKVSEPRAERLGALRARLLCKRQLVTNTVAFDSVLSDIEQYCLRELPTKLLVNDTLSIDNHIDQLETLVDFLLLSAQTPSSNV</sequence>
<comment type="caution">
    <text evidence="1">The sequence shown here is derived from an EMBL/GenBank/DDBJ whole genome shotgun (WGS) entry which is preliminary data.</text>
</comment>
<accession>A0A267EGN1</accession>
<name>A0A267EGN1_9PLAT</name>
<dbReference type="EMBL" id="NIVC01002124">
    <property type="protein sequence ID" value="PAA60675.1"/>
    <property type="molecule type" value="Genomic_DNA"/>
</dbReference>
<reference evidence="1 2" key="1">
    <citation type="submission" date="2017-06" db="EMBL/GenBank/DDBJ databases">
        <title>A platform for efficient transgenesis in Macrostomum lignano, a flatworm model organism for stem cell research.</title>
        <authorList>
            <person name="Berezikov E."/>
        </authorList>
    </citation>
    <scope>NUCLEOTIDE SEQUENCE [LARGE SCALE GENOMIC DNA]</scope>
    <source>
        <strain evidence="1">DV1</strain>
        <tissue evidence="1">Whole organism</tissue>
    </source>
</reference>
<evidence type="ECO:0000313" key="1">
    <source>
        <dbReference type="EMBL" id="PAA60675.1"/>
    </source>
</evidence>
<protein>
    <submittedName>
        <fullName evidence="1">Uncharacterized protein</fullName>
    </submittedName>
</protein>
<proteinExistence type="predicted"/>
<evidence type="ECO:0000313" key="2">
    <source>
        <dbReference type="Proteomes" id="UP000215902"/>
    </source>
</evidence>
<keyword evidence="2" id="KW-1185">Reference proteome</keyword>